<feature type="compositionally biased region" description="Basic and acidic residues" evidence="1">
    <location>
        <begin position="1538"/>
        <end position="1555"/>
    </location>
</feature>
<feature type="compositionally biased region" description="Basic and acidic residues" evidence="1">
    <location>
        <begin position="1132"/>
        <end position="1175"/>
    </location>
</feature>
<feature type="region of interest" description="Disordered" evidence="1">
    <location>
        <begin position="915"/>
        <end position="956"/>
    </location>
</feature>
<feature type="compositionally biased region" description="Polar residues" evidence="1">
    <location>
        <begin position="1723"/>
        <end position="1739"/>
    </location>
</feature>
<feature type="region of interest" description="Disordered" evidence="1">
    <location>
        <begin position="1723"/>
        <end position="1764"/>
    </location>
</feature>
<name>A0A7R9GC71_9CRUS</name>
<feature type="compositionally biased region" description="Basic and acidic residues" evidence="1">
    <location>
        <begin position="661"/>
        <end position="671"/>
    </location>
</feature>
<feature type="region of interest" description="Disordered" evidence="1">
    <location>
        <begin position="1334"/>
        <end position="1379"/>
    </location>
</feature>
<feature type="compositionally biased region" description="Acidic residues" evidence="1">
    <location>
        <begin position="1358"/>
        <end position="1367"/>
    </location>
</feature>
<feature type="region of interest" description="Disordered" evidence="1">
    <location>
        <begin position="500"/>
        <end position="531"/>
    </location>
</feature>
<gene>
    <name evidence="2" type="ORF">NMOB1V02_LOCUS4901</name>
</gene>
<feature type="region of interest" description="Disordered" evidence="1">
    <location>
        <begin position="802"/>
        <end position="877"/>
    </location>
</feature>
<feature type="compositionally biased region" description="Low complexity" evidence="1">
    <location>
        <begin position="1745"/>
        <end position="1764"/>
    </location>
</feature>
<feature type="region of interest" description="Disordered" evidence="1">
    <location>
        <begin position="969"/>
        <end position="1013"/>
    </location>
</feature>
<feature type="region of interest" description="Disordered" evidence="1">
    <location>
        <begin position="574"/>
        <end position="608"/>
    </location>
</feature>
<feature type="compositionally biased region" description="Basic residues" evidence="1">
    <location>
        <begin position="589"/>
        <end position="602"/>
    </location>
</feature>
<proteinExistence type="predicted"/>
<feature type="compositionally biased region" description="Polar residues" evidence="1">
    <location>
        <begin position="511"/>
        <end position="531"/>
    </location>
</feature>
<sequence>MAHTIGPPTPETLFLIESESGSKSYTLVTESSDSSMSPEAGHWRNFDRESFMADERIANLMNPQLDINGDTCCDQHRSGAGACDNLPRKKFLRKQSRPCFECDIFLALQGCQRTAYYKELKPNPIRPKPETLKLYRMRDKYAAAPHFPCDSLKPIDPGCCLVYSNDDIPSNCLVTNHPQCSRKHHMILKTRRTRNGRKVGVDVLRFQHVMQHMCNVESPTNMATPQDTSTGHSIPVITDETWEYTDQNRYYRQQLINSSGIARKAGAGDPSSTSEATQQSAPTESSTSSELSTVKYYWFDDSIDLRARGLRRVAMLRFKNYCGPESALHSYSRNKNIILQTLCSQYNLEKGGVIDDEKTSTSEPTHLDQQQASTCLNCHNVLQSLTSQPMQSSYRQTQHQSITPLQHHFIQVPISAKNTSSFARESSTPITGSRKSSRKNIVHELTRKFEGINNQIAVDGRLEQIAMRPFSNITDRSARLDNISNPAQVTKVSKIIQYPSEERESGLIHASTKTSTEPPRLTDISNTPFNAEETGQTQIGEHLSYLGSTSASPENVGLDDGHASQILPGDLVKNQFSSQPDDNYAKPSSSRKRSSSARRSSKWKTPVNETEIKAKDAAFAENPRETSLACVCTDEMGTVLATPTLRLDVLSVISDSSQAEDSEKTKFPDKEAENEESSPSTPQRSPTKKQHQEQQVSSQQRTVTSISHPTSQTSPDYPASENVGQVDISVNSKRSKGSISQYLGMENLEMLDGDDPTPTHITDLASTTVKGSSFRQSSDLTKRASSHLGNAELVWANENGIVSPGSGIISDAPTRMSDKAGRPSGGNQRPSEPSTIRQVSIERQTPRRTRVSFEDEAPPLSTTDAVNTSDINTLTKTPGTQQIRDTFDYQTNLKVIADDTMHDFTETNVKLQPDAFTYHHGHPDASLRQTGNLSRKSSRRSRKSSGSPQAEAIKPRKIKGIKLTAVLEEPGLEKESDHVSSLYTRQSTRNFSVRGSTAPPQRESQNSDQLEPNKTETIVFHRPTSDIEFVESYSPGTHMLKRGSMEFFGEKSYINTRPRFDDLDGTILRVQTADGKLRDLAATLPVDNGRRLLHLPAQVQIRSENRNSVLVLVPKRDVPKEVETVLKKWVTHEKRQRNSTERHSSRLHHPIEKQRSGSEEIDPHVQQRLDDQHGHEKAKKLRLRFWKSQKQQAENTKNTKLAELRRYGSGSSFQPSRDDLIYSYTSTEMFDEIKSNQSLSLDHDPPAQGQTIKRLSTGGMNDVHELYTRNATRNKGILTNGVNGQNSSHPRKDNEMNRRSNSRVRISDHLEIIKIDSPREEVFKQRNPFLEIRHRNQSRRHQSHQDPIHASDSSGSESESESTDEDVSQNRRKSYDRGTRFGIQSKLPLKNYKYSDEDVCSSPTVLKSCPSSDSDFKTTRFSLPHNVNTSTPGGNLKKYLSNPETRFKALESCINIKNETFRDSEYKNSCVESKTTSATHLPDCPTGCVRNSKFLQDDQMRRRNGEGNISRTFQIPVNRGISSIPPTTTHHNSNIKFNTEKWERPPEHSQSESRRFHTSQTKVGNPQFRSLKEILEEANIPRNRQIPEGDQHVSLINNIPFDQYVPTPDHQQRVEEIKSIILAKAKGQTELTNKKLGQRQLQSKGREKNQSIGMRFIETLRATLSRDNVKKRKKHSKTKISNRNIRSKDSFKISRSNIPMVAAYDPRTPQISPAFTETWTQQIIPNHTKSTIPARNTGTIRRPGGQEQTSSQDTTSGSSSDSIQ</sequence>
<feature type="compositionally biased region" description="Polar residues" evidence="1">
    <location>
        <begin position="825"/>
        <end position="843"/>
    </location>
</feature>
<feature type="region of interest" description="Disordered" evidence="1">
    <location>
        <begin position="1667"/>
        <end position="1692"/>
    </location>
</feature>
<feature type="compositionally biased region" description="Low complexity" evidence="1">
    <location>
        <begin position="693"/>
        <end position="707"/>
    </location>
</feature>
<protein>
    <submittedName>
        <fullName evidence="2">Uncharacterized protein</fullName>
    </submittedName>
</protein>
<organism evidence="2">
    <name type="scientific">Notodromas monacha</name>
    <dbReference type="NCBI Taxonomy" id="399045"/>
    <lineage>
        <taxon>Eukaryota</taxon>
        <taxon>Metazoa</taxon>
        <taxon>Ecdysozoa</taxon>
        <taxon>Arthropoda</taxon>
        <taxon>Crustacea</taxon>
        <taxon>Oligostraca</taxon>
        <taxon>Ostracoda</taxon>
        <taxon>Podocopa</taxon>
        <taxon>Podocopida</taxon>
        <taxon>Cypridocopina</taxon>
        <taxon>Cypridoidea</taxon>
        <taxon>Cyprididae</taxon>
        <taxon>Notodromas</taxon>
    </lineage>
</organism>
<feature type="region of interest" description="Disordered" evidence="1">
    <location>
        <begin position="656"/>
        <end position="735"/>
    </location>
</feature>
<dbReference type="Proteomes" id="UP000678499">
    <property type="component" value="Unassembled WGS sequence"/>
</dbReference>
<dbReference type="EMBL" id="CAJPEX010000810">
    <property type="protein sequence ID" value="CAG0917314.1"/>
    <property type="molecule type" value="Genomic_DNA"/>
</dbReference>
<feature type="compositionally biased region" description="Low complexity" evidence="1">
    <location>
        <begin position="276"/>
        <end position="287"/>
    </location>
</feature>
<feature type="compositionally biased region" description="Basic residues" evidence="1">
    <location>
        <begin position="1669"/>
        <end position="1680"/>
    </location>
</feature>
<feature type="region of interest" description="Disordered" evidence="1">
    <location>
        <begin position="1132"/>
        <end position="1176"/>
    </location>
</feature>
<evidence type="ECO:0000313" key="3">
    <source>
        <dbReference type="Proteomes" id="UP000678499"/>
    </source>
</evidence>
<evidence type="ECO:0000313" key="2">
    <source>
        <dbReference type="EMBL" id="CAD7277162.1"/>
    </source>
</evidence>
<feature type="region of interest" description="Disordered" evidence="1">
    <location>
        <begin position="547"/>
        <end position="566"/>
    </location>
</feature>
<feature type="region of interest" description="Disordered" evidence="1">
    <location>
        <begin position="262"/>
        <end position="287"/>
    </location>
</feature>
<evidence type="ECO:0000256" key="1">
    <source>
        <dbReference type="SAM" id="MobiDB-lite"/>
    </source>
</evidence>
<keyword evidence="3" id="KW-1185">Reference proteome</keyword>
<dbReference type="EMBL" id="OA882847">
    <property type="protein sequence ID" value="CAD7277162.1"/>
    <property type="molecule type" value="Genomic_DNA"/>
</dbReference>
<feature type="region of interest" description="Disordered" evidence="1">
    <location>
        <begin position="1538"/>
        <end position="1562"/>
    </location>
</feature>
<feature type="compositionally biased region" description="Polar residues" evidence="1">
    <location>
        <begin position="860"/>
        <end position="877"/>
    </location>
</feature>
<reference evidence="2" key="1">
    <citation type="submission" date="2020-11" db="EMBL/GenBank/DDBJ databases">
        <authorList>
            <person name="Tran Van P."/>
        </authorList>
    </citation>
    <scope>NUCLEOTIDE SEQUENCE</scope>
</reference>
<feature type="compositionally biased region" description="Polar residues" evidence="1">
    <location>
        <begin position="979"/>
        <end position="1013"/>
    </location>
</feature>
<feature type="region of interest" description="Disordered" evidence="1">
    <location>
        <begin position="1275"/>
        <end position="1303"/>
    </location>
</feature>
<accession>A0A7R9GC71</accession>